<dbReference type="PANTHER" id="PTHR24347">
    <property type="entry name" value="SERINE/THREONINE-PROTEIN KINASE"/>
    <property type="match status" value="1"/>
</dbReference>
<dbReference type="PROSITE" id="PS00108">
    <property type="entry name" value="PROTEIN_KINASE_ST"/>
    <property type="match status" value="1"/>
</dbReference>
<dbReference type="SUPFAM" id="SSF56112">
    <property type="entry name" value="Protein kinase-like (PK-like)"/>
    <property type="match status" value="1"/>
</dbReference>
<evidence type="ECO:0000256" key="2">
    <source>
        <dbReference type="ARBA" id="ARBA00022840"/>
    </source>
</evidence>
<dbReference type="Pfam" id="PF00069">
    <property type="entry name" value="Pkinase"/>
    <property type="match status" value="1"/>
</dbReference>
<protein>
    <submittedName>
        <fullName evidence="5">SPOSA6832_00925-mRNA-1:cds</fullName>
    </submittedName>
</protein>
<keyword evidence="2" id="KW-0067">ATP-binding</keyword>
<feature type="compositionally biased region" description="Basic and acidic residues" evidence="3">
    <location>
        <begin position="331"/>
        <end position="340"/>
    </location>
</feature>
<dbReference type="SMART" id="SM00220">
    <property type="entry name" value="S_TKc"/>
    <property type="match status" value="1"/>
</dbReference>
<gene>
    <name evidence="5" type="primary">SPOSA6832_00925</name>
</gene>
<evidence type="ECO:0000256" key="1">
    <source>
        <dbReference type="ARBA" id="ARBA00022741"/>
    </source>
</evidence>
<dbReference type="GO" id="GO:0004672">
    <property type="term" value="F:protein kinase activity"/>
    <property type="evidence" value="ECO:0007669"/>
    <property type="project" value="InterPro"/>
</dbReference>
<feature type="region of interest" description="Disordered" evidence="3">
    <location>
        <begin position="326"/>
        <end position="430"/>
    </location>
</feature>
<dbReference type="InterPro" id="IPR000719">
    <property type="entry name" value="Prot_kinase_dom"/>
</dbReference>
<reference evidence="6" key="1">
    <citation type="submission" date="2015-02" db="EMBL/GenBank/DDBJ databases">
        <authorList>
            <person name="Gon?alves P."/>
        </authorList>
    </citation>
    <scope>NUCLEOTIDE SEQUENCE [LARGE SCALE GENOMIC DNA]</scope>
</reference>
<feature type="compositionally biased region" description="Basic and acidic residues" evidence="3">
    <location>
        <begin position="388"/>
        <end position="416"/>
    </location>
</feature>
<dbReference type="CDD" id="cd05117">
    <property type="entry name" value="STKc_CAMK"/>
    <property type="match status" value="1"/>
</dbReference>
<dbReference type="AlphaFoldDB" id="A0A0D6EII4"/>
<evidence type="ECO:0000259" key="4">
    <source>
        <dbReference type="PROSITE" id="PS50011"/>
    </source>
</evidence>
<evidence type="ECO:0000313" key="6">
    <source>
        <dbReference type="Proteomes" id="UP000243876"/>
    </source>
</evidence>
<dbReference type="Gene3D" id="1.10.510.10">
    <property type="entry name" value="Transferase(Phosphotransferase) domain 1"/>
    <property type="match status" value="1"/>
</dbReference>
<accession>A0A0D6EII4</accession>
<dbReference type="FunFam" id="1.10.510.10:FF:000571">
    <property type="entry name" value="Maternal embryonic leucine zipper kinase"/>
    <property type="match status" value="1"/>
</dbReference>
<feature type="domain" description="Protein kinase" evidence="4">
    <location>
        <begin position="20"/>
        <end position="289"/>
    </location>
</feature>
<evidence type="ECO:0000313" key="5">
    <source>
        <dbReference type="EMBL" id="CEQ39395.1"/>
    </source>
</evidence>
<evidence type="ECO:0000256" key="3">
    <source>
        <dbReference type="SAM" id="MobiDB-lite"/>
    </source>
</evidence>
<organism evidence="5 6">
    <name type="scientific">Sporidiobolus salmonicolor</name>
    <name type="common">Yeast-like fungus</name>
    <name type="synonym">Sporobolomyces salmonicolor</name>
    <dbReference type="NCBI Taxonomy" id="5005"/>
    <lineage>
        <taxon>Eukaryota</taxon>
        <taxon>Fungi</taxon>
        <taxon>Dikarya</taxon>
        <taxon>Basidiomycota</taxon>
        <taxon>Pucciniomycotina</taxon>
        <taxon>Microbotryomycetes</taxon>
        <taxon>Sporidiobolales</taxon>
        <taxon>Sporidiobolaceae</taxon>
        <taxon>Sporobolomyces</taxon>
    </lineage>
</organism>
<dbReference type="OrthoDB" id="40902at2759"/>
<proteinExistence type="predicted"/>
<dbReference type="PROSITE" id="PS50011">
    <property type="entry name" value="PROTEIN_KINASE_DOM"/>
    <property type="match status" value="1"/>
</dbReference>
<dbReference type="InterPro" id="IPR008271">
    <property type="entry name" value="Ser/Thr_kinase_AS"/>
</dbReference>
<name>A0A0D6EII4_SPOSA</name>
<sequence length="430" mass="47700">MGLLEHIGHQPESYQKKKQYVFEKVLGTGAFGEVKQATWTPLPSSSHYADAQKVDGKIEVAVKVIKKKALKGDLGAVFDEVEVLTGLDHPNIVKFYDSFESREKFYLVFQLASGGELFEQIASRGKFTEGDAATVVRQVLQGVKYLHSHHIVHRDLKPENLLYVRPGSDLIVIADFGIAKHLDDGESLTSLAGSPGYAAPEVLLKQGHGKAVDLWSIGVVTYTLLCGYIPFRATETQQLIDECTVAKIEFHDRYWKNVSEDAKAFIKSLVQPNPEKRPTAEQALKHKWLVEGDDDRHTHDLGRDFRANWTPRRRWKQTINGVVAAQRLAKGGRDRADSRATEATTASAESSAASSRAQREVDPRVSISTDGTDDAGFHTAEEEDEAAKEEVRARELKAKQHERARGEGREGRREGGVKGLTHGVEGLEVN</sequence>
<feature type="compositionally biased region" description="Low complexity" evidence="3">
    <location>
        <begin position="341"/>
        <end position="356"/>
    </location>
</feature>
<dbReference type="InterPro" id="IPR011009">
    <property type="entry name" value="Kinase-like_dom_sf"/>
</dbReference>
<keyword evidence="1" id="KW-0547">Nucleotide-binding</keyword>
<dbReference type="GO" id="GO:0005524">
    <property type="term" value="F:ATP binding"/>
    <property type="evidence" value="ECO:0007669"/>
    <property type="project" value="UniProtKB-KW"/>
</dbReference>
<keyword evidence="6" id="KW-1185">Reference proteome</keyword>
<dbReference type="EMBL" id="CENE01000003">
    <property type="protein sequence ID" value="CEQ39395.1"/>
    <property type="molecule type" value="Genomic_DNA"/>
</dbReference>
<dbReference type="Proteomes" id="UP000243876">
    <property type="component" value="Unassembled WGS sequence"/>
</dbReference>